<dbReference type="AlphaFoldDB" id="A0A485DBK3"/>
<protein>
    <submittedName>
        <fullName evidence="1">Uncharacterized protein</fullName>
    </submittedName>
</protein>
<sequence length="206" mass="22565">MRAFGLISAGLYGRTKLYGGCWPSVRTVFCARTCAGASASDASDKVTVSTASGGRATLCRIEIVPDTLGCCCEEVSDAMPYGSGQPPYWLSWRCDYSRRRSKRLQRLKHLTYRQISLCSPFHPFTCRSMSCRLASSNIGIVDKCGTDLSSLPANDPLFRLLHPSDHLRFQVILGLNTHCARQLSLIEGKYESGTNQSAGIIESGKN</sequence>
<evidence type="ECO:0000313" key="1">
    <source>
        <dbReference type="EMBL" id="VFS94041.1"/>
    </source>
</evidence>
<accession>A0A485DBK3</accession>
<proteinExistence type="predicted"/>
<gene>
    <name evidence="1" type="ORF">NCTC12998_07808</name>
</gene>
<reference evidence="1 2" key="1">
    <citation type="submission" date="2019-03" db="EMBL/GenBank/DDBJ databases">
        <authorList>
            <consortium name="Pathogen Informatics"/>
        </authorList>
    </citation>
    <scope>NUCLEOTIDE SEQUENCE [LARGE SCALE GENOMIC DNA]</scope>
    <source>
        <strain evidence="1 2">NCTC12998</strain>
    </source>
</reference>
<organism evidence="1 2">
    <name type="scientific">Raoultella planticola</name>
    <name type="common">Klebsiella planticola</name>
    <dbReference type="NCBI Taxonomy" id="575"/>
    <lineage>
        <taxon>Bacteria</taxon>
        <taxon>Pseudomonadati</taxon>
        <taxon>Pseudomonadota</taxon>
        <taxon>Gammaproteobacteria</taxon>
        <taxon>Enterobacterales</taxon>
        <taxon>Enterobacteriaceae</taxon>
        <taxon>Klebsiella/Raoultella group</taxon>
        <taxon>Raoultella</taxon>
    </lineage>
</organism>
<dbReference type="EMBL" id="CAADJE010000044">
    <property type="protein sequence ID" value="VFS94041.1"/>
    <property type="molecule type" value="Genomic_DNA"/>
</dbReference>
<name>A0A485DBK3_RAOPL</name>
<evidence type="ECO:0000313" key="2">
    <source>
        <dbReference type="Proteomes" id="UP000345637"/>
    </source>
</evidence>
<dbReference type="Proteomes" id="UP000345637">
    <property type="component" value="Unassembled WGS sequence"/>
</dbReference>